<feature type="compositionally biased region" description="Basic and acidic residues" evidence="1">
    <location>
        <begin position="70"/>
        <end position="79"/>
    </location>
</feature>
<dbReference type="AlphaFoldDB" id="A0AAV4B5E7"/>
<feature type="compositionally biased region" description="Polar residues" evidence="1">
    <location>
        <begin position="117"/>
        <end position="147"/>
    </location>
</feature>
<keyword evidence="2" id="KW-0812">Transmembrane</keyword>
<evidence type="ECO:0000256" key="2">
    <source>
        <dbReference type="SAM" id="Phobius"/>
    </source>
</evidence>
<feature type="region of interest" description="Disordered" evidence="1">
    <location>
        <begin position="40"/>
        <end position="194"/>
    </location>
</feature>
<evidence type="ECO:0000313" key="3">
    <source>
        <dbReference type="EMBL" id="GFO18611.1"/>
    </source>
</evidence>
<dbReference type="Proteomes" id="UP000735302">
    <property type="component" value="Unassembled WGS sequence"/>
</dbReference>
<protein>
    <submittedName>
        <fullName evidence="3">Uncharacterized protein</fullName>
    </submittedName>
</protein>
<feature type="compositionally biased region" description="Basic and acidic residues" evidence="1">
    <location>
        <begin position="148"/>
        <end position="157"/>
    </location>
</feature>
<evidence type="ECO:0000313" key="4">
    <source>
        <dbReference type="Proteomes" id="UP000735302"/>
    </source>
</evidence>
<proteinExistence type="predicted"/>
<keyword evidence="2" id="KW-0472">Membrane</keyword>
<evidence type="ECO:0000256" key="1">
    <source>
        <dbReference type="SAM" id="MobiDB-lite"/>
    </source>
</evidence>
<reference evidence="3 4" key="1">
    <citation type="journal article" date="2021" name="Elife">
        <title>Chloroplast acquisition without the gene transfer in kleptoplastic sea slugs, Plakobranchus ocellatus.</title>
        <authorList>
            <person name="Maeda T."/>
            <person name="Takahashi S."/>
            <person name="Yoshida T."/>
            <person name="Shimamura S."/>
            <person name="Takaki Y."/>
            <person name="Nagai Y."/>
            <person name="Toyoda A."/>
            <person name="Suzuki Y."/>
            <person name="Arimoto A."/>
            <person name="Ishii H."/>
            <person name="Satoh N."/>
            <person name="Nishiyama T."/>
            <person name="Hasebe M."/>
            <person name="Maruyama T."/>
            <person name="Minagawa J."/>
            <person name="Obokata J."/>
            <person name="Shigenobu S."/>
        </authorList>
    </citation>
    <scope>NUCLEOTIDE SEQUENCE [LARGE SCALE GENOMIC DNA]</scope>
</reference>
<feature type="compositionally biased region" description="Polar residues" evidence="1">
    <location>
        <begin position="177"/>
        <end position="194"/>
    </location>
</feature>
<feature type="compositionally biased region" description="Polar residues" evidence="1">
    <location>
        <begin position="93"/>
        <end position="105"/>
    </location>
</feature>
<gene>
    <name evidence="3" type="ORF">PoB_004511600</name>
</gene>
<sequence length="277" mass="30295">MAELSTLSICILCGGSALFIIILVAFIVWKVKYDRRPIQSRSGAAKPSASSTQTSLSAPPIPDSAYYYIDQDREDRPDSTVDVGDGTGGSASEDANTSFISSFKPSATVDAHERQQILPSSAVATEQTESTMRNDPTTQSQAESTTHQNERPDRKDNAATPSDMQEQHNYEDPATPTPVQSKYNTTHQNEASTDYSLASPITETQHVSTDPSDTNTQPRVYFELEKQVEYTSEDIEETDGKTGTYFELEKQESGEGKEASLKSDAVGNSNVYLEILP</sequence>
<accession>A0AAV4B5E7</accession>
<keyword evidence="2" id="KW-1133">Transmembrane helix</keyword>
<dbReference type="EMBL" id="BLXT01004960">
    <property type="protein sequence ID" value="GFO18611.1"/>
    <property type="molecule type" value="Genomic_DNA"/>
</dbReference>
<name>A0AAV4B5E7_9GAST</name>
<comment type="caution">
    <text evidence="3">The sequence shown here is derived from an EMBL/GenBank/DDBJ whole genome shotgun (WGS) entry which is preliminary data.</text>
</comment>
<organism evidence="3 4">
    <name type="scientific">Plakobranchus ocellatus</name>
    <dbReference type="NCBI Taxonomy" id="259542"/>
    <lineage>
        <taxon>Eukaryota</taxon>
        <taxon>Metazoa</taxon>
        <taxon>Spiralia</taxon>
        <taxon>Lophotrochozoa</taxon>
        <taxon>Mollusca</taxon>
        <taxon>Gastropoda</taxon>
        <taxon>Heterobranchia</taxon>
        <taxon>Euthyneura</taxon>
        <taxon>Panpulmonata</taxon>
        <taxon>Sacoglossa</taxon>
        <taxon>Placobranchoidea</taxon>
        <taxon>Plakobranchidae</taxon>
        <taxon>Plakobranchus</taxon>
    </lineage>
</organism>
<feature type="transmembrane region" description="Helical" evidence="2">
    <location>
        <begin position="6"/>
        <end position="29"/>
    </location>
</feature>
<keyword evidence="4" id="KW-1185">Reference proteome</keyword>
<feature type="compositionally biased region" description="Polar residues" evidence="1">
    <location>
        <begin position="48"/>
        <end position="57"/>
    </location>
</feature>